<dbReference type="Proteomes" id="UP000002669">
    <property type="component" value="Unassembled WGS sequence"/>
</dbReference>
<dbReference type="InterPro" id="IPR012919">
    <property type="entry name" value="SUN_dom"/>
</dbReference>
<feature type="compositionally biased region" description="Basic and acidic residues" evidence="5">
    <location>
        <begin position="285"/>
        <end position="297"/>
    </location>
</feature>
<keyword evidence="3" id="KW-1133">Transmembrane helix</keyword>
<dbReference type="RefSeq" id="XP_003175996.1">
    <property type="nucleotide sequence ID" value="XM_003175948.1"/>
</dbReference>
<sequence length="576" mass="63938">MAPQRRTRRATPTAAAPAAPEAENPFLPSIETQQSFAYGSSTPALPRRLGSHPSANNAEEVAATLSMSAGFHQIEDEARRSPEKQRRAESVLSGRETSLSPAPRETIRRLTPDIQLMGSLREASGEPEDHQDEHRHQHQHQHQQHHQQHHQQDDDAEADLLADAIDGSSISWNTERHLLATEQQQVSRRPANLGFPNWPARATAATAARRTAGPPMSPSQASSTSIQLQHLQRQQHLQHHQLRGQPQRSRATAERIERGTAIGRPVTTTTTAAGIATTTSLSPSGRRESASDGERVDTPQSEHTPSSSRPPSAQDILTPISPSTSSSSGLRLGFSHVITILLTVMVALNGYLLRDEIASAAKSIYLPGRGSSSLTGSNCTENISQMMTAVEQRLTTMTKDITLLKQEVSKVPEVNQNPHQSDKIKSQNKIQLAVELGQAIVPEEVIVEHMPREATLDNGAAAPQLMELWGEYEEAEKDEPLKERLARVWPGEPQSAYVNEPSLGPSFVRLGRWRYDIHHPHSQHQHDHQYHHIQRFPVQASSVIERKTKRVVVVARTNWGQREYTCIYRVRLHGRP</sequence>
<feature type="compositionally biased region" description="Low complexity" evidence="5">
    <location>
        <begin position="318"/>
        <end position="328"/>
    </location>
</feature>
<evidence type="ECO:0000256" key="1">
    <source>
        <dbReference type="ARBA" id="ARBA00004370"/>
    </source>
</evidence>
<dbReference type="GO" id="GO:0034993">
    <property type="term" value="C:meiotic nuclear membrane microtubule tethering complex"/>
    <property type="evidence" value="ECO:0007669"/>
    <property type="project" value="TreeGrafter"/>
</dbReference>
<dbReference type="EMBL" id="DS989822">
    <property type="protein sequence ID" value="EFQ97044.1"/>
    <property type="molecule type" value="Genomic_DNA"/>
</dbReference>
<name>E5R2R0_ARTGP</name>
<dbReference type="PROSITE" id="PS51469">
    <property type="entry name" value="SUN"/>
    <property type="match status" value="1"/>
</dbReference>
<gene>
    <name evidence="7" type="ORF">MGYG_00088</name>
</gene>
<keyword evidence="8" id="KW-1185">Reference proteome</keyword>
<feature type="compositionally biased region" description="Basic residues" evidence="5">
    <location>
        <begin position="136"/>
        <end position="149"/>
    </location>
</feature>
<evidence type="ECO:0000256" key="5">
    <source>
        <dbReference type="SAM" id="MobiDB-lite"/>
    </source>
</evidence>
<evidence type="ECO:0000313" key="7">
    <source>
        <dbReference type="EMBL" id="EFQ97044.1"/>
    </source>
</evidence>
<dbReference type="eggNOG" id="ENOG502SU65">
    <property type="taxonomic scope" value="Eukaryota"/>
</dbReference>
<dbReference type="InParanoid" id="E5R2R0"/>
<dbReference type="GO" id="GO:0043495">
    <property type="term" value="F:protein-membrane adaptor activity"/>
    <property type="evidence" value="ECO:0007669"/>
    <property type="project" value="TreeGrafter"/>
</dbReference>
<feature type="compositionally biased region" description="Low complexity" evidence="5">
    <location>
        <begin position="203"/>
        <end position="212"/>
    </location>
</feature>
<dbReference type="GeneID" id="10031307"/>
<feature type="compositionally biased region" description="Polar residues" evidence="5">
    <location>
        <begin position="298"/>
        <end position="311"/>
    </location>
</feature>
<dbReference type="InterPro" id="IPR045119">
    <property type="entry name" value="SUN1-5"/>
</dbReference>
<dbReference type="Gene3D" id="2.60.120.260">
    <property type="entry name" value="Galactose-binding domain-like"/>
    <property type="match status" value="1"/>
</dbReference>
<feature type="compositionally biased region" description="Low complexity" evidence="5">
    <location>
        <begin position="10"/>
        <end position="22"/>
    </location>
</feature>
<reference evidence="8" key="1">
    <citation type="journal article" date="2012" name="MBio">
        <title>Comparative genome analysis of Trichophyton rubrum and related dermatophytes reveals candidate genes involved in infection.</title>
        <authorList>
            <person name="Martinez D.A."/>
            <person name="Oliver B.G."/>
            <person name="Graeser Y."/>
            <person name="Goldberg J.M."/>
            <person name="Li W."/>
            <person name="Martinez-Rossi N.M."/>
            <person name="Monod M."/>
            <person name="Shelest E."/>
            <person name="Barton R.C."/>
            <person name="Birch E."/>
            <person name="Brakhage A.A."/>
            <person name="Chen Z."/>
            <person name="Gurr S.J."/>
            <person name="Heiman D."/>
            <person name="Heitman J."/>
            <person name="Kosti I."/>
            <person name="Rossi A."/>
            <person name="Saif S."/>
            <person name="Samalova M."/>
            <person name="Saunders C.W."/>
            <person name="Shea T."/>
            <person name="Summerbell R.C."/>
            <person name="Xu J."/>
            <person name="Young S."/>
            <person name="Zeng Q."/>
            <person name="Birren B.W."/>
            <person name="Cuomo C.A."/>
            <person name="White T.C."/>
        </authorList>
    </citation>
    <scope>NUCLEOTIDE SEQUENCE [LARGE SCALE GENOMIC DNA]</scope>
    <source>
        <strain evidence="8">ATCC MYA-4604 / CBS 118893</strain>
    </source>
</reference>
<evidence type="ECO:0000256" key="4">
    <source>
        <dbReference type="ARBA" id="ARBA00023136"/>
    </source>
</evidence>
<feature type="compositionally biased region" description="Low complexity" evidence="5">
    <location>
        <begin position="259"/>
        <end position="279"/>
    </location>
</feature>
<feature type="domain" description="SUN" evidence="6">
    <location>
        <begin position="367"/>
        <end position="576"/>
    </location>
</feature>
<keyword evidence="2" id="KW-0812">Transmembrane</keyword>
<evidence type="ECO:0000313" key="8">
    <source>
        <dbReference type="Proteomes" id="UP000002669"/>
    </source>
</evidence>
<feature type="compositionally biased region" description="Basic and acidic residues" evidence="5">
    <location>
        <begin position="123"/>
        <end position="135"/>
    </location>
</feature>
<feature type="compositionally biased region" description="Polar residues" evidence="5">
    <location>
        <begin position="30"/>
        <end position="43"/>
    </location>
</feature>
<comment type="subcellular location">
    <subcellularLocation>
        <location evidence="1">Membrane</location>
    </subcellularLocation>
</comment>
<dbReference type="OrthoDB" id="342281at2759"/>
<dbReference type="PANTHER" id="PTHR12911">
    <property type="entry name" value="SAD1/UNC-84-LIKE PROTEIN-RELATED"/>
    <property type="match status" value="1"/>
</dbReference>
<protein>
    <recommendedName>
        <fullName evidence="6">SUN domain-containing protein</fullName>
    </recommendedName>
</protein>
<evidence type="ECO:0000256" key="3">
    <source>
        <dbReference type="ARBA" id="ARBA00022989"/>
    </source>
</evidence>
<organism evidence="8">
    <name type="scientific">Arthroderma gypseum (strain ATCC MYA-4604 / CBS 118893)</name>
    <name type="common">Microsporum gypseum</name>
    <dbReference type="NCBI Taxonomy" id="535722"/>
    <lineage>
        <taxon>Eukaryota</taxon>
        <taxon>Fungi</taxon>
        <taxon>Dikarya</taxon>
        <taxon>Ascomycota</taxon>
        <taxon>Pezizomycotina</taxon>
        <taxon>Eurotiomycetes</taxon>
        <taxon>Eurotiomycetidae</taxon>
        <taxon>Onygenales</taxon>
        <taxon>Arthrodermataceae</taxon>
        <taxon>Nannizzia</taxon>
    </lineage>
</organism>
<feature type="region of interest" description="Disordered" evidence="5">
    <location>
        <begin position="1"/>
        <end position="155"/>
    </location>
</feature>
<dbReference type="PANTHER" id="PTHR12911:SF8">
    <property type="entry name" value="KLAROID PROTEIN-RELATED"/>
    <property type="match status" value="1"/>
</dbReference>
<dbReference type="OMA" id="CWCSAPR"/>
<accession>E5R2R0</accession>
<dbReference type="STRING" id="535722.E5R2R0"/>
<dbReference type="VEuPathDB" id="FungiDB:MGYG_00088"/>
<evidence type="ECO:0000259" key="6">
    <source>
        <dbReference type="PROSITE" id="PS51469"/>
    </source>
</evidence>
<proteinExistence type="predicted"/>
<dbReference type="Pfam" id="PF07738">
    <property type="entry name" value="Sad1_UNC"/>
    <property type="match status" value="1"/>
</dbReference>
<dbReference type="HOGENOM" id="CLU_023584_1_0_1"/>
<keyword evidence="4" id="KW-0472">Membrane</keyword>
<dbReference type="AlphaFoldDB" id="E5R2R0"/>
<evidence type="ECO:0000256" key="2">
    <source>
        <dbReference type="ARBA" id="ARBA00022692"/>
    </source>
</evidence>
<feature type="region of interest" description="Disordered" evidence="5">
    <location>
        <begin position="203"/>
        <end position="328"/>
    </location>
</feature>
<feature type="compositionally biased region" description="Basic and acidic residues" evidence="5">
    <location>
        <begin position="73"/>
        <end position="89"/>
    </location>
</feature>